<sequence length="737" mass="78472">MRRTTLPHPRVLLPLMVVLVLCVPRPSRAAEDPHARYAPPAPRGAEVITPAATARLKRGAAALWIYFTDKGETDARTFARSVHEAGGRVTDRARSRRAREMQGRFVPDYYDVPVSPRYLDAVRSTGATVRHSSRWLNAVSVEADAAGAKRIATLPFVRSIEPIAYSKRVAPVGPVTPVAPGFAPTPAPERGMAPGTPEERESEQAPALGPPAGYGASITQLNGINAKAAQDSGYTAAGVLVAMLDTGFNKAHNATIQLKRIAEYDFVFHDGETANQGNDALGAWDHGTGTWSVLGGYYSGNLIGPAYNASFLLAKTEDVRTETPVEEDNWLAAVEWADSIGADVISSSLAYFAFDNPADSHTYAQLDGRTTTVTKAAALAARRGIVVANAMANSGPAVGSLQAPADADSILSTGAVDSNNFIAGFSSRGPTADGRGKPEIVAQGVNTIWAVAANATQVTGVDGTSLATPLIGGAAAQVREAHPEWTVQQLRYALKVTADKAGAPDSTTYGWGRANVVAAIYSSPLGGPVYPKPFDLTFPANGGTITSPPFLFRWRRTVDPNGDAVTYRIKILKAPSDSSVFDATTTDTTITFPGYLGPSTTYRWYVSARDPASHGRESRERFTFVTSSTTGVVLSPPASGVVLYPNRPNPVQSSTLIPFAIAASSPNGMTLVTLRIYDTAGHLVRTLLENEPTAVPLARFEAWDGRDKKGRRVSSGIYYYRLTAAGKDLSRRMVVLR</sequence>
<feature type="signal peptide" evidence="7">
    <location>
        <begin position="1"/>
        <end position="29"/>
    </location>
</feature>
<reference evidence="9 10" key="1">
    <citation type="journal article" date="2019" name="Nat. Microbiol.">
        <title>Mediterranean grassland soil C-N compound turnover is dependent on rainfall and depth, and is mediated by genomically divergent microorganisms.</title>
        <authorList>
            <person name="Diamond S."/>
            <person name="Andeer P.F."/>
            <person name="Li Z."/>
            <person name="Crits-Christoph A."/>
            <person name="Burstein D."/>
            <person name="Anantharaman K."/>
            <person name="Lane K.R."/>
            <person name="Thomas B.C."/>
            <person name="Pan C."/>
            <person name="Northen T.R."/>
            <person name="Banfield J.F."/>
        </authorList>
    </citation>
    <scope>NUCLEOTIDE SEQUENCE [LARGE SCALE GENOMIC DNA]</scope>
    <source>
        <strain evidence="9">WS_4</strain>
    </source>
</reference>
<dbReference type="PANTHER" id="PTHR43806">
    <property type="entry name" value="PEPTIDASE S8"/>
    <property type="match status" value="1"/>
</dbReference>
<dbReference type="InterPro" id="IPR036116">
    <property type="entry name" value="FN3_sf"/>
</dbReference>
<keyword evidence="2 5" id="KW-0645">Protease</keyword>
<evidence type="ECO:0000259" key="8">
    <source>
        <dbReference type="PROSITE" id="PS50853"/>
    </source>
</evidence>
<dbReference type="InterPro" id="IPR015500">
    <property type="entry name" value="Peptidase_S8_subtilisin-rel"/>
</dbReference>
<keyword evidence="7" id="KW-0732">Signal</keyword>
<dbReference type="PANTHER" id="PTHR43806:SF67">
    <property type="entry name" value="EGF-LIKE DOMAIN-CONTAINING PROTEIN"/>
    <property type="match status" value="1"/>
</dbReference>
<feature type="domain" description="Fibronectin type-III" evidence="8">
    <location>
        <begin position="532"/>
        <end position="629"/>
    </location>
</feature>
<feature type="active site" description="Charge relay system" evidence="5">
    <location>
        <position position="286"/>
    </location>
</feature>
<dbReference type="Gene3D" id="2.60.40.4070">
    <property type="match status" value="1"/>
</dbReference>
<keyword evidence="3 5" id="KW-0378">Hydrolase</keyword>
<evidence type="ECO:0000313" key="10">
    <source>
        <dbReference type="Proteomes" id="UP000319829"/>
    </source>
</evidence>
<comment type="similarity">
    <text evidence="1 5">Belongs to the peptidase S8 family.</text>
</comment>
<feature type="active site" description="Charge relay system" evidence="5">
    <location>
        <position position="245"/>
    </location>
</feature>
<evidence type="ECO:0000256" key="5">
    <source>
        <dbReference type="PROSITE-ProRule" id="PRU01240"/>
    </source>
</evidence>
<dbReference type="InterPro" id="IPR000209">
    <property type="entry name" value="Peptidase_S8/S53_dom"/>
</dbReference>
<name>A0A538SMI7_UNCEI</name>
<dbReference type="SUPFAM" id="SSF52743">
    <property type="entry name" value="Subtilisin-like"/>
    <property type="match status" value="1"/>
</dbReference>
<dbReference type="PROSITE" id="PS51892">
    <property type="entry name" value="SUBTILASE"/>
    <property type="match status" value="1"/>
</dbReference>
<evidence type="ECO:0000256" key="6">
    <source>
        <dbReference type="SAM" id="MobiDB-lite"/>
    </source>
</evidence>
<dbReference type="Gene3D" id="3.40.50.200">
    <property type="entry name" value="Peptidase S8/S53 domain"/>
    <property type="match status" value="1"/>
</dbReference>
<dbReference type="GO" id="GO:0006508">
    <property type="term" value="P:proteolysis"/>
    <property type="evidence" value="ECO:0007669"/>
    <property type="project" value="UniProtKB-KW"/>
</dbReference>
<dbReference type="EMBL" id="VBOU01000096">
    <property type="protein sequence ID" value="TMQ52593.1"/>
    <property type="molecule type" value="Genomic_DNA"/>
</dbReference>
<comment type="caution">
    <text evidence="9">The sequence shown here is derived from an EMBL/GenBank/DDBJ whole genome shotgun (WGS) entry which is preliminary data.</text>
</comment>
<dbReference type="GO" id="GO:0004252">
    <property type="term" value="F:serine-type endopeptidase activity"/>
    <property type="evidence" value="ECO:0007669"/>
    <property type="project" value="UniProtKB-UniRule"/>
</dbReference>
<protein>
    <recommendedName>
        <fullName evidence="8">Fibronectin type-III domain-containing protein</fullName>
    </recommendedName>
</protein>
<dbReference type="Gene3D" id="2.60.40.10">
    <property type="entry name" value="Immunoglobulins"/>
    <property type="match status" value="1"/>
</dbReference>
<dbReference type="Proteomes" id="UP000319829">
    <property type="component" value="Unassembled WGS sequence"/>
</dbReference>
<dbReference type="InterPro" id="IPR023827">
    <property type="entry name" value="Peptidase_S8_Asp-AS"/>
</dbReference>
<gene>
    <name evidence="9" type="ORF">E6K74_11850</name>
</gene>
<evidence type="ECO:0000256" key="4">
    <source>
        <dbReference type="ARBA" id="ARBA00022825"/>
    </source>
</evidence>
<dbReference type="InterPro" id="IPR050131">
    <property type="entry name" value="Peptidase_S8_subtilisin-like"/>
</dbReference>
<dbReference type="AlphaFoldDB" id="A0A538SMI7"/>
<dbReference type="PROSITE" id="PS50853">
    <property type="entry name" value="FN3"/>
    <property type="match status" value="1"/>
</dbReference>
<dbReference type="PROSITE" id="PS00136">
    <property type="entry name" value="SUBTILASE_ASP"/>
    <property type="match status" value="1"/>
</dbReference>
<keyword evidence="4 5" id="KW-0720">Serine protease</keyword>
<dbReference type="InterPro" id="IPR036852">
    <property type="entry name" value="Peptidase_S8/S53_dom_sf"/>
</dbReference>
<dbReference type="SUPFAM" id="SSF49265">
    <property type="entry name" value="Fibronectin type III"/>
    <property type="match status" value="1"/>
</dbReference>
<evidence type="ECO:0000256" key="2">
    <source>
        <dbReference type="ARBA" id="ARBA00022670"/>
    </source>
</evidence>
<dbReference type="PRINTS" id="PR00723">
    <property type="entry name" value="SUBTILISIN"/>
</dbReference>
<dbReference type="InterPro" id="IPR003961">
    <property type="entry name" value="FN3_dom"/>
</dbReference>
<dbReference type="Pfam" id="PF00082">
    <property type="entry name" value="Peptidase_S8"/>
    <property type="match status" value="1"/>
</dbReference>
<evidence type="ECO:0000313" key="9">
    <source>
        <dbReference type="EMBL" id="TMQ52593.1"/>
    </source>
</evidence>
<dbReference type="InterPro" id="IPR013783">
    <property type="entry name" value="Ig-like_fold"/>
</dbReference>
<feature type="active site" description="Charge relay system" evidence="5">
    <location>
        <position position="465"/>
    </location>
</feature>
<accession>A0A538SMI7</accession>
<proteinExistence type="inferred from homology"/>
<organism evidence="9 10">
    <name type="scientific">Eiseniibacteriota bacterium</name>
    <dbReference type="NCBI Taxonomy" id="2212470"/>
    <lineage>
        <taxon>Bacteria</taxon>
        <taxon>Candidatus Eiseniibacteriota</taxon>
    </lineage>
</organism>
<evidence type="ECO:0000256" key="7">
    <source>
        <dbReference type="SAM" id="SignalP"/>
    </source>
</evidence>
<feature type="region of interest" description="Disordered" evidence="6">
    <location>
        <begin position="180"/>
        <end position="207"/>
    </location>
</feature>
<evidence type="ECO:0000256" key="3">
    <source>
        <dbReference type="ARBA" id="ARBA00022801"/>
    </source>
</evidence>
<feature type="chain" id="PRO_5021843573" description="Fibronectin type-III domain-containing protein" evidence="7">
    <location>
        <begin position="30"/>
        <end position="737"/>
    </location>
</feature>
<evidence type="ECO:0000256" key="1">
    <source>
        <dbReference type="ARBA" id="ARBA00011073"/>
    </source>
</evidence>